<feature type="region of interest" description="Disordered" evidence="1">
    <location>
        <begin position="58"/>
        <end position="84"/>
    </location>
</feature>
<evidence type="ECO:0000256" key="1">
    <source>
        <dbReference type="SAM" id="MobiDB-lite"/>
    </source>
</evidence>
<evidence type="ECO:0000313" key="2">
    <source>
        <dbReference type="EMBL" id="KAF0026868.1"/>
    </source>
</evidence>
<dbReference type="AlphaFoldDB" id="A0A6A4S3X1"/>
<comment type="caution">
    <text evidence="2">The sequence shown here is derived from an EMBL/GenBank/DDBJ whole genome shotgun (WGS) entry which is preliminary data.</text>
</comment>
<sequence>MAGDLQVERETDAILQEELDRVRILCQEYRQKYEADMLTVTQRADDLQQGLDFEIKSHAERESQDKNLRAEQDAELQQERKNKQVLQEELDRVRASCQEDRQSCEADVLTERQRADDLQEELDKLQIPTKKKASNWKRVRHFLELRKPQRWNMPKESAAVNAMMSQPDGEGSIPSHQPLSM</sequence>
<feature type="compositionally biased region" description="Basic and acidic residues" evidence="1">
    <location>
        <begin position="58"/>
        <end position="82"/>
    </location>
</feature>
<organism evidence="2 3">
    <name type="scientific">Scophthalmus maximus</name>
    <name type="common">Turbot</name>
    <name type="synonym">Psetta maxima</name>
    <dbReference type="NCBI Taxonomy" id="52904"/>
    <lineage>
        <taxon>Eukaryota</taxon>
        <taxon>Metazoa</taxon>
        <taxon>Chordata</taxon>
        <taxon>Craniata</taxon>
        <taxon>Vertebrata</taxon>
        <taxon>Euteleostomi</taxon>
        <taxon>Actinopterygii</taxon>
        <taxon>Neopterygii</taxon>
        <taxon>Teleostei</taxon>
        <taxon>Neoteleostei</taxon>
        <taxon>Acanthomorphata</taxon>
        <taxon>Carangaria</taxon>
        <taxon>Pleuronectiformes</taxon>
        <taxon>Pleuronectoidei</taxon>
        <taxon>Scophthalmidae</taxon>
        <taxon>Scophthalmus</taxon>
    </lineage>
</organism>
<reference evidence="2 3" key="1">
    <citation type="submission" date="2019-06" db="EMBL/GenBank/DDBJ databases">
        <title>Draft genomes of female and male turbot (Scophthalmus maximus).</title>
        <authorList>
            <person name="Xu H."/>
            <person name="Xu X.-W."/>
            <person name="Shao C."/>
            <person name="Chen S."/>
        </authorList>
    </citation>
    <scope>NUCLEOTIDE SEQUENCE [LARGE SCALE GENOMIC DNA]</scope>
    <source>
        <strain evidence="2">Ysfricsl-2016a</strain>
        <tissue evidence="2">Blood</tissue>
    </source>
</reference>
<evidence type="ECO:0000313" key="3">
    <source>
        <dbReference type="Proteomes" id="UP000438429"/>
    </source>
</evidence>
<gene>
    <name evidence="2" type="ORF">F2P81_021605</name>
</gene>
<proteinExistence type="predicted"/>
<dbReference type="EMBL" id="VEVO01000019">
    <property type="protein sequence ID" value="KAF0026868.1"/>
    <property type="molecule type" value="Genomic_DNA"/>
</dbReference>
<dbReference type="Proteomes" id="UP000438429">
    <property type="component" value="Unassembled WGS sequence"/>
</dbReference>
<accession>A0A6A4S3X1</accession>
<name>A0A6A4S3X1_SCOMX</name>
<feature type="region of interest" description="Disordered" evidence="1">
    <location>
        <begin position="159"/>
        <end position="181"/>
    </location>
</feature>
<protein>
    <submittedName>
        <fullName evidence="2">Uncharacterized protein</fullName>
    </submittedName>
</protein>